<accession>A0A0N5BGQ2</accession>
<evidence type="ECO:0000313" key="1">
    <source>
        <dbReference type="Proteomes" id="UP000046392"/>
    </source>
</evidence>
<sequence length="158" mass="18265">MFLSSPIFKESALAKYAGRSLLPKKRFFKEILPFASKNHVSQLKEKPEGEMCMKELQYLFSCLKKWEFDDLNCTAQHDKYTRCVKENAKRVADFKETVKKGTLGQGGDSLSTAQINKLMELYPQPGLGRYPYQKMKRLPTQDYDDDLFGRKNKYGKAS</sequence>
<dbReference type="AlphaFoldDB" id="A0A0N5BGQ2"/>
<reference evidence="2" key="1">
    <citation type="submission" date="2017-02" db="UniProtKB">
        <authorList>
            <consortium name="WormBaseParasite"/>
        </authorList>
    </citation>
    <scope>IDENTIFICATION</scope>
</reference>
<dbReference type="GO" id="GO:0005654">
    <property type="term" value="C:nucleoplasm"/>
    <property type="evidence" value="ECO:0007669"/>
    <property type="project" value="TreeGrafter"/>
</dbReference>
<dbReference type="STRING" id="174720.A0A0N5BGQ2"/>
<keyword evidence="1" id="KW-1185">Reference proteome</keyword>
<dbReference type="InterPro" id="IPR033620">
    <property type="entry name" value="Ribosomal_mS37_met"/>
</dbReference>
<dbReference type="PANTHER" id="PTHR31278">
    <property type="entry name" value="CHCHD1"/>
    <property type="match status" value="1"/>
</dbReference>
<protein>
    <submittedName>
        <fullName evidence="2">CHCH domain-containing protein</fullName>
    </submittedName>
</protein>
<dbReference type="GO" id="GO:0032543">
    <property type="term" value="P:mitochondrial translation"/>
    <property type="evidence" value="ECO:0007669"/>
    <property type="project" value="InterPro"/>
</dbReference>
<dbReference type="SUPFAM" id="SSF47072">
    <property type="entry name" value="Cysteine alpha-hairpin motif"/>
    <property type="match status" value="1"/>
</dbReference>
<dbReference type="InterPro" id="IPR009069">
    <property type="entry name" value="Cys_alpha_HP_mot_SF"/>
</dbReference>
<dbReference type="PROSITE" id="PS51808">
    <property type="entry name" value="CHCH"/>
    <property type="match status" value="1"/>
</dbReference>
<dbReference type="PANTHER" id="PTHR31278:SF2">
    <property type="entry name" value="SMALL RIBOSOMAL SUBUNIT PROTEIN MS37"/>
    <property type="match status" value="1"/>
</dbReference>
<dbReference type="WBParaSite" id="SPAL_0000515200.1">
    <property type="protein sequence ID" value="SPAL_0000515200.1"/>
    <property type="gene ID" value="SPAL_0000515200"/>
</dbReference>
<proteinExistence type="predicted"/>
<dbReference type="GO" id="GO:0005761">
    <property type="term" value="C:mitochondrial ribosome"/>
    <property type="evidence" value="ECO:0007669"/>
    <property type="project" value="InterPro"/>
</dbReference>
<evidence type="ECO:0000313" key="2">
    <source>
        <dbReference type="WBParaSite" id="SPAL_0000515200.1"/>
    </source>
</evidence>
<name>A0A0N5BGQ2_STREA</name>
<dbReference type="Proteomes" id="UP000046392">
    <property type="component" value="Unplaced"/>
</dbReference>
<organism evidence="1 2">
    <name type="scientific">Strongyloides papillosus</name>
    <name type="common">Intestinal threadworm</name>
    <dbReference type="NCBI Taxonomy" id="174720"/>
    <lineage>
        <taxon>Eukaryota</taxon>
        <taxon>Metazoa</taxon>
        <taxon>Ecdysozoa</taxon>
        <taxon>Nematoda</taxon>
        <taxon>Chromadorea</taxon>
        <taxon>Rhabditida</taxon>
        <taxon>Tylenchina</taxon>
        <taxon>Panagrolaimomorpha</taxon>
        <taxon>Strongyloidoidea</taxon>
        <taxon>Strongyloididae</taxon>
        <taxon>Strongyloides</taxon>
    </lineage>
</organism>
<dbReference type="GO" id="GO:0003723">
    <property type="term" value="F:RNA binding"/>
    <property type="evidence" value="ECO:0007669"/>
    <property type="project" value="TreeGrafter"/>
</dbReference>